<dbReference type="SUPFAM" id="SSF51905">
    <property type="entry name" value="FAD/NAD(P)-binding domain"/>
    <property type="match status" value="1"/>
</dbReference>
<comment type="cofactor">
    <cofactor evidence="1">
        <name>FAD</name>
        <dbReference type="ChEBI" id="CHEBI:57692"/>
    </cofactor>
</comment>
<dbReference type="EMBL" id="AP013068">
    <property type="protein sequence ID" value="BAN51058.1"/>
    <property type="molecule type" value="Genomic_DNA"/>
</dbReference>
<evidence type="ECO:0000256" key="2">
    <source>
        <dbReference type="ARBA" id="ARBA00005995"/>
    </source>
</evidence>
<feature type="binding site" evidence="4">
    <location>
        <position position="214"/>
    </location>
    <ligand>
        <name>FAD</name>
        <dbReference type="ChEBI" id="CHEBI:57692"/>
    </ligand>
</feature>
<feature type="binding site" evidence="4">
    <location>
        <position position="320"/>
    </location>
    <ligand>
        <name>substrate</name>
    </ligand>
</feature>
<dbReference type="eggNOG" id="COG1231">
    <property type="taxonomic scope" value="Bacteria"/>
</dbReference>
<dbReference type="KEGG" id="pre:PCA10_53260"/>
<feature type="binding site" evidence="4">
    <location>
        <position position="403"/>
    </location>
    <ligand>
        <name>FAD</name>
        <dbReference type="ChEBI" id="CHEBI:57692"/>
    </ligand>
</feature>
<dbReference type="InterPro" id="IPR001613">
    <property type="entry name" value="Flavin_amine_oxidase"/>
</dbReference>
<keyword evidence="3" id="KW-0560">Oxidoreductase</keyword>
<dbReference type="AlphaFoldDB" id="S6AXB9"/>
<dbReference type="SUPFAM" id="SSF54373">
    <property type="entry name" value="FAD-linked reductases, C-terminal domain"/>
    <property type="match status" value="1"/>
</dbReference>
<gene>
    <name evidence="6" type="ORF">PCA10_53260</name>
</gene>
<dbReference type="Proteomes" id="UP000015503">
    <property type="component" value="Chromosome"/>
</dbReference>
<dbReference type="Gene3D" id="3.50.50.60">
    <property type="entry name" value="FAD/NAD(P)-binding domain"/>
    <property type="match status" value="1"/>
</dbReference>
<accession>S6AXB9</accession>
<protein>
    <recommendedName>
        <fullName evidence="5">Amine oxidase domain-containing protein</fullName>
    </recommendedName>
</protein>
<dbReference type="InterPro" id="IPR050703">
    <property type="entry name" value="Flavin_MAO"/>
</dbReference>
<proteinExistence type="inferred from homology"/>
<dbReference type="PANTHER" id="PTHR43563:SF1">
    <property type="entry name" value="AMINE OXIDASE [FLAVIN-CONTAINING] B"/>
    <property type="match status" value="1"/>
</dbReference>
<evidence type="ECO:0000259" key="5">
    <source>
        <dbReference type="Pfam" id="PF01593"/>
    </source>
</evidence>
<evidence type="ECO:0000313" key="7">
    <source>
        <dbReference type="Proteomes" id="UP000015503"/>
    </source>
</evidence>
<name>S6AXB9_METRE</name>
<dbReference type="GO" id="GO:0016491">
    <property type="term" value="F:oxidoreductase activity"/>
    <property type="evidence" value="ECO:0007669"/>
    <property type="project" value="UniProtKB-KW"/>
</dbReference>
<sequence length="431" mass="46651">MVVENKQVDLLVVGGGAAGLSAALTAERRGLSCQVLEAQERLGGRLWSIRSDADAMWVDLGGQLVNGDMSRVLRIARDAGLHLAPVAGTGAVKTVLADDRVYRDLARNSEGWMDMLLTPELVARAQAATSAPTLSEVLDWLNLDQQEAQLIRSTICEMFGHPAEALDGLGAILETQTFRSQRSDIEFQFRRGFSGIIEQLASSLRQAPLLQTPVHAISRHGERIIARTDAGEWSAAHLVIAVPPPVVRHIQLDLDDVDSHLTAALDSFVGGELIKFILTFDTPFWRYTGLSGQVEYLEPAGLNLVDGSLDDGSHPRLVAFLGGPLARQWAGQSAGWRRQALLDLMAKAFGEQVYQVRSVHEGNWVDHRWCAGAYNSHIRAGGMSDACEYLASWGKGIAFAGAEYAASYRGFVEGALDSGEKAVLRLLDAAG</sequence>
<dbReference type="Pfam" id="PF01593">
    <property type="entry name" value="Amino_oxidase"/>
    <property type="match status" value="1"/>
</dbReference>
<dbReference type="PANTHER" id="PTHR43563">
    <property type="entry name" value="AMINE OXIDASE"/>
    <property type="match status" value="1"/>
</dbReference>
<dbReference type="HOGENOM" id="CLU_004498_0_3_6"/>
<dbReference type="PRINTS" id="PR00757">
    <property type="entry name" value="AMINEOXDASEF"/>
</dbReference>
<dbReference type="InterPro" id="IPR002937">
    <property type="entry name" value="Amino_oxidase"/>
</dbReference>
<dbReference type="STRING" id="1245471.PCA10_53260"/>
<reference evidence="6 7" key="1">
    <citation type="journal article" date="2013" name="Genome Announc.">
        <title>Complete Genome Sequence of the Carbazole Degrader Pseudomonas resinovorans Strain CA10 (NBRC 106553).</title>
        <authorList>
            <person name="Shintani M."/>
            <person name="Hosoyama A."/>
            <person name="Ohji S."/>
            <person name="Tsuchikane K."/>
            <person name="Takarada H."/>
            <person name="Yamazoe A."/>
            <person name="Fujita N."/>
            <person name="Nojiri H."/>
        </authorList>
    </citation>
    <scope>NUCLEOTIDE SEQUENCE [LARGE SCALE GENOMIC DNA]</scope>
    <source>
        <strain evidence="6 7">NBRC 106553</strain>
    </source>
</reference>
<evidence type="ECO:0000256" key="1">
    <source>
        <dbReference type="ARBA" id="ARBA00001974"/>
    </source>
</evidence>
<feature type="binding site" evidence="4">
    <location>
        <begin position="37"/>
        <end position="38"/>
    </location>
    <ligand>
        <name>FAD</name>
        <dbReference type="ChEBI" id="CHEBI:57692"/>
    </ligand>
</feature>
<evidence type="ECO:0000313" key="6">
    <source>
        <dbReference type="EMBL" id="BAN51058.1"/>
    </source>
</evidence>
<dbReference type="InterPro" id="IPR036188">
    <property type="entry name" value="FAD/NAD-bd_sf"/>
</dbReference>
<evidence type="ECO:0000256" key="4">
    <source>
        <dbReference type="PIRSR" id="PIRSR601613-1"/>
    </source>
</evidence>
<evidence type="ECO:0000256" key="3">
    <source>
        <dbReference type="ARBA" id="ARBA00023002"/>
    </source>
</evidence>
<feature type="domain" description="Amine oxidase" evidence="5">
    <location>
        <begin position="18"/>
        <end position="424"/>
    </location>
</feature>
<organism evidence="6 7">
    <name type="scientific">Metapseudomonas resinovorans NBRC 106553</name>
    <dbReference type="NCBI Taxonomy" id="1245471"/>
    <lineage>
        <taxon>Bacteria</taxon>
        <taxon>Pseudomonadati</taxon>
        <taxon>Pseudomonadota</taxon>
        <taxon>Gammaproteobacteria</taxon>
        <taxon>Pseudomonadales</taxon>
        <taxon>Pseudomonadaceae</taxon>
        <taxon>Metapseudomonas</taxon>
    </lineage>
</organism>
<keyword evidence="7" id="KW-1185">Reference proteome</keyword>
<comment type="similarity">
    <text evidence="2">Belongs to the flavin monoamine oxidase family.</text>
</comment>
<dbReference type="PATRIC" id="fig|1245471.3.peg.5410"/>